<keyword evidence="4" id="KW-0804">Transcription</keyword>
<evidence type="ECO:0000256" key="1">
    <source>
        <dbReference type="ARBA" id="ARBA00004123"/>
    </source>
</evidence>
<comment type="subcellular location">
    <subcellularLocation>
        <location evidence="1">Nucleus</location>
    </subcellularLocation>
</comment>
<dbReference type="FunFam" id="1.10.10.60:FF:000092">
    <property type="entry name" value="Trihelix transcription factor GT-2"/>
    <property type="match status" value="1"/>
</dbReference>
<evidence type="ECO:0000256" key="5">
    <source>
        <dbReference type="ARBA" id="ARBA00023242"/>
    </source>
</evidence>
<name>A0A6P8DFU3_PUNGR</name>
<dbReference type="Proteomes" id="UP000515151">
    <property type="component" value="Chromosome 4"/>
</dbReference>
<evidence type="ECO:0000256" key="7">
    <source>
        <dbReference type="SAM" id="MobiDB-lite"/>
    </source>
</evidence>
<evidence type="ECO:0000313" key="9">
    <source>
        <dbReference type="Proteomes" id="UP000515151"/>
    </source>
</evidence>
<reference evidence="9" key="1">
    <citation type="journal article" date="2020" name="Plant Biotechnol. J.">
        <title>The pomegranate (Punica granatum L.) draft genome dissects genetic divergence between soft- and hard-seeded cultivars.</title>
        <authorList>
            <person name="Luo X."/>
            <person name="Li H."/>
            <person name="Wu Z."/>
            <person name="Yao W."/>
            <person name="Zhao P."/>
            <person name="Cao D."/>
            <person name="Yu H."/>
            <person name="Li K."/>
            <person name="Poudel K."/>
            <person name="Zhao D."/>
            <person name="Zhang F."/>
            <person name="Xia X."/>
            <person name="Chen L."/>
            <person name="Wang Q."/>
            <person name="Jing D."/>
            <person name="Cao S."/>
        </authorList>
    </citation>
    <scope>NUCLEOTIDE SEQUENCE [LARGE SCALE GENOMIC DNA]</scope>
    <source>
        <strain evidence="9">cv. Tunisia</strain>
    </source>
</reference>
<evidence type="ECO:0000256" key="2">
    <source>
        <dbReference type="ARBA" id="ARBA00023015"/>
    </source>
</evidence>
<dbReference type="OrthoDB" id="691673at2759"/>
<keyword evidence="5" id="KW-0539">Nucleus</keyword>
<feature type="region of interest" description="Disordered" evidence="7">
    <location>
        <begin position="50"/>
        <end position="82"/>
    </location>
</feature>
<dbReference type="PANTHER" id="PTHR21654">
    <property type="entry name" value="FI21293P1"/>
    <property type="match status" value="1"/>
</dbReference>
<keyword evidence="3" id="KW-0238">DNA-binding</keyword>
<accession>A0A6P8DFU3</accession>
<dbReference type="InterPro" id="IPR044822">
    <property type="entry name" value="Myb_DNA-bind_4"/>
</dbReference>
<evidence type="ECO:0000256" key="3">
    <source>
        <dbReference type="ARBA" id="ARBA00023125"/>
    </source>
</evidence>
<feature type="compositionally biased region" description="Basic and acidic residues" evidence="7">
    <location>
        <begin position="339"/>
        <end position="348"/>
    </location>
</feature>
<dbReference type="Gene3D" id="1.10.10.60">
    <property type="entry name" value="Homeodomain-like"/>
    <property type="match status" value="1"/>
</dbReference>
<dbReference type="GO" id="GO:0005634">
    <property type="term" value="C:nucleus"/>
    <property type="evidence" value="ECO:0007669"/>
    <property type="project" value="UniProtKB-SubCell"/>
</dbReference>
<dbReference type="RefSeq" id="XP_031390208.1">
    <property type="nucleotide sequence ID" value="XM_031534348.1"/>
</dbReference>
<reference evidence="10" key="2">
    <citation type="submission" date="2025-08" db="UniProtKB">
        <authorList>
            <consortium name="RefSeq"/>
        </authorList>
    </citation>
    <scope>IDENTIFICATION</scope>
    <source>
        <tissue evidence="10">Leaf</tissue>
    </source>
</reference>
<feature type="region of interest" description="Disordered" evidence="7">
    <location>
        <begin position="1"/>
        <end position="28"/>
    </location>
</feature>
<dbReference type="PROSITE" id="PS50090">
    <property type="entry name" value="MYB_LIKE"/>
    <property type="match status" value="1"/>
</dbReference>
<organism evidence="9 10">
    <name type="scientific">Punica granatum</name>
    <name type="common">Pomegranate</name>
    <dbReference type="NCBI Taxonomy" id="22663"/>
    <lineage>
        <taxon>Eukaryota</taxon>
        <taxon>Viridiplantae</taxon>
        <taxon>Streptophyta</taxon>
        <taxon>Embryophyta</taxon>
        <taxon>Tracheophyta</taxon>
        <taxon>Spermatophyta</taxon>
        <taxon>Magnoliopsida</taxon>
        <taxon>eudicotyledons</taxon>
        <taxon>Gunneridae</taxon>
        <taxon>Pentapetalae</taxon>
        <taxon>rosids</taxon>
        <taxon>malvids</taxon>
        <taxon>Myrtales</taxon>
        <taxon>Lythraceae</taxon>
        <taxon>Punica</taxon>
    </lineage>
</organism>
<protein>
    <submittedName>
        <fullName evidence="10">Trihelix transcription factor GTL1-like</fullName>
    </submittedName>
</protein>
<feature type="region of interest" description="Disordered" evidence="7">
    <location>
        <begin position="328"/>
        <end position="366"/>
    </location>
</feature>
<evidence type="ECO:0000313" key="10">
    <source>
        <dbReference type="RefSeq" id="XP_031390208.1"/>
    </source>
</evidence>
<proteinExistence type="predicted"/>
<feature type="compositionally biased region" description="Acidic residues" evidence="7">
    <location>
        <begin position="349"/>
        <end position="366"/>
    </location>
</feature>
<keyword evidence="2" id="KW-0805">Transcription regulation</keyword>
<feature type="domain" description="Myb-like" evidence="8">
    <location>
        <begin position="208"/>
        <end position="266"/>
    </location>
</feature>
<dbReference type="GeneID" id="116202742"/>
<dbReference type="GO" id="GO:0006355">
    <property type="term" value="P:regulation of DNA-templated transcription"/>
    <property type="evidence" value="ECO:0007669"/>
    <property type="project" value="UniProtKB-ARBA"/>
</dbReference>
<dbReference type="AlphaFoldDB" id="A0A6P8DFU3"/>
<keyword evidence="6" id="KW-0175">Coiled coil</keyword>
<dbReference type="CDD" id="cd12203">
    <property type="entry name" value="GT1"/>
    <property type="match status" value="1"/>
</dbReference>
<gene>
    <name evidence="10" type="primary">LOC116202742</name>
</gene>
<keyword evidence="9" id="KW-1185">Reference proteome</keyword>
<dbReference type="GO" id="GO:0003677">
    <property type="term" value="F:DNA binding"/>
    <property type="evidence" value="ECO:0007669"/>
    <property type="project" value="UniProtKB-KW"/>
</dbReference>
<evidence type="ECO:0000256" key="4">
    <source>
        <dbReference type="ARBA" id="ARBA00023163"/>
    </source>
</evidence>
<sequence>MDVAFRDSGVTEGPAWEDVSGKMATNRSAKKCKEKFENHVRPILVTAMPKPQTRSLPGMSRYNSTVVPSSSTYSDERPGVGSRNREWKDFLGRIMDEVIKKQEEMQKQLLEAIERIERQRADREEAWRMQEMIRINKEREILAQERSALAAKDGLLMSFLEKLAKQCNLQVGQVQVEQISLPPHGPVEPSPSPAARNDGIRCRLTGSSRWPKAEVEALIKIKTGLDDKYQESGPRGPLWDEISASMRALGYEKSSKRCKEKWENINKYFKKVKESNKRRPKDSKTCPYFHQLDALYRTKKKVSYSTSDHVIPLMNSMVPLMVRPERQWPPNEDVLQTGLERENSIETDHAEEDNTEEGEEPTTEMP</sequence>
<dbReference type="Pfam" id="PF13837">
    <property type="entry name" value="Myb_DNA-bind_4"/>
    <property type="match status" value="1"/>
</dbReference>
<evidence type="ECO:0000256" key="6">
    <source>
        <dbReference type="SAM" id="Coils"/>
    </source>
</evidence>
<feature type="coiled-coil region" evidence="6">
    <location>
        <begin position="95"/>
        <end position="126"/>
    </location>
</feature>
<dbReference type="InterPro" id="IPR001005">
    <property type="entry name" value="SANT/Myb"/>
</dbReference>
<evidence type="ECO:0000259" key="8">
    <source>
        <dbReference type="PROSITE" id="PS50090"/>
    </source>
</evidence>
<dbReference type="PANTHER" id="PTHR21654:SF59">
    <property type="entry name" value="TRIHELIX TRANSCRIPTION FACTOR DF1"/>
    <property type="match status" value="1"/>
</dbReference>
<feature type="compositionally biased region" description="Polar residues" evidence="7">
    <location>
        <begin position="61"/>
        <end position="73"/>
    </location>
</feature>